<feature type="transmembrane region" description="Helical" evidence="1">
    <location>
        <begin position="288"/>
        <end position="305"/>
    </location>
</feature>
<accession>A0ABS7SSC0</accession>
<dbReference type="Proteomes" id="UP000809349">
    <property type="component" value="Unassembled WGS sequence"/>
</dbReference>
<name>A0ABS7SSC0_9BURK</name>
<reference evidence="2 3" key="1">
    <citation type="submission" date="2021-01" db="EMBL/GenBank/DDBJ databases">
        <authorList>
            <person name="Ruan W."/>
            <person name="Khan S.A."/>
            <person name="Jeon C.O."/>
        </authorList>
    </citation>
    <scope>NUCLEOTIDE SEQUENCE [LARGE SCALE GENOMIC DNA]</scope>
    <source>
        <strain evidence="2 3">R798</strain>
    </source>
</reference>
<feature type="transmembrane region" description="Helical" evidence="1">
    <location>
        <begin position="371"/>
        <end position="390"/>
    </location>
</feature>
<evidence type="ECO:0000313" key="3">
    <source>
        <dbReference type="Proteomes" id="UP000809349"/>
    </source>
</evidence>
<feature type="transmembrane region" description="Helical" evidence="1">
    <location>
        <begin position="55"/>
        <end position="76"/>
    </location>
</feature>
<dbReference type="RefSeq" id="WP_223469325.1">
    <property type="nucleotide sequence ID" value="NZ_JAFBIL020000006.1"/>
</dbReference>
<keyword evidence="1" id="KW-1133">Transmembrane helix</keyword>
<feature type="transmembrane region" description="Helical" evidence="1">
    <location>
        <begin position="402"/>
        <end position="421"/>
    </location>
</feature>
<feature type="transmembrane region" description="Helical" evidence="1">
    <location>
        <begin position="24"/>
        <end position="43"/>
    </location>
</feature>
<sequence length="467" mass="49723">MSAVLSDFGLIWRHAVAPKMLRKIVWAICALLAIAGAILAYSAGGATPPPRRTLLLILPWFMLGTLYWLDLVAGAVRQVTPANARLVPRLRLRAMQLVGLVWGMFIVLIALALADGFGHPALWVAASAAWLLGGAMVRVGLQRGILLMMVSFMVLLLPRPAMLTLQEVAATPAGSAACAAWLVLLAWFGKRSLFPRGDRHFDQRAAVDKGACQVQGPYIANARSSLYIMDLDRVSRQRGSAGELVLHALGPGAHWSVSAHMLVLLAAILIAGRLLIEATGYDSRAVAPFAGGFIIMPLLLTFAAIPQRIAGRAAASLGEQSLLRLAPAAPRTGQFNRAIGVSLLRRALGEWAIVTVALVAVVGAVNAHPDLALLQFSVCFLAMPLMTVVMRDYARQPALGTWFIYLAAIYLVAMAGTAYFAMLRTSIVPVTVVCVAFGIGATACLAASRQRKMIEAPVAFPAGRLAA</sequence>
<feature type="transmembrane region" description="Helical" evidence="1">
    <location>
        <begin position="427"/>
        <end position="447"/>
    </location>
</feature>
<evidence type="ECO:0000256" key="1">
    <source>
        <dbReference type="SAM" id="Phobius"/>
    </source>
</evidence>
<keyword evidence="1" id="KW-0472">Membrane</keyword>
<feature type="transmembrane region" description="Helical" evidence="1">
    <location>
        <begin position="168"/>
        <end position="189"/>
    </location>
</feature>
<feature type="transmembrane region" description="Helical" evidence="1">
    <location>
        <begin position="97"/>
        <end position="114"/>
    </location>
</feature>
<reference evidence="2 3" key="2">
    <citation type="submission" date="2021-08" db="EMBL/GenBank/DDBJ databases">
        <title>Massilia sp. R798.</title>
        <authorList>
            <person name="Baek J.H."/>
            <person name="Jung H.S."/>
            <person name="Kim K.R."/>
            <person name="Jeon C.O."/>
        </authorList>
    </citation>
    <scope>NUCLEOTIDE SEQUENCE [LARGE SCALE GENOMIC DNA]</scope>
    <source>
        <strain evidence="2 3">R798</strain>
    </source>
</reference>
<feature type="transmembrane region" description="Helical" evidence="1">
    <location>
        <begin position="347"/>
        <end position="365"/>
    </location>
</feature>
<dbReference type="EMBL" id="JAFBIL020000006">
    <property type="protein sequence ID" value="MBZ2208853.1"/>
    <property type="molecule type" value="Genomic_DNA"/>
</dbReference>
<organism evidence="2 3">
    <name type="scientific">Massilia soli</name>
    <dbReference type="NCBI Taxonomy" id="2792854"/>
    <lineage>
        <taxon>Bacteria</taxon>
        <taxon>Pseudomonadati</taxon>
        <taxon>Pseudomonadota</taxon>
        <taxon>Betaproteobacteria</taxon>
        <taxon>Burkholderiales</taxon>
        <taxon>Oxalobacteraceae</taxon>
        <taxon>Telluria group</taxon>
        <taxon>Massilia</taxon>
    </lineage>
</organism>
<evidence type="ECO:0000313" key="2">
    <source>
        <dbReference type="EMBL" id="MBZ2208853.1"/>
    </source>
</evidence>
<gene>
    <name evidence="2" type="ORF">I4X03_016420</name>
</gene>
<keyword evidence="3" id="KW-1185">Reference proteome</keyword>
<proteinExistence type="predicted"/>
<feature type="transmembrane region" description="Helical" evidence="1">
    <location>
        <begin position="144"/>
        <end position="162"/>
    </location>
</feature>
<protein>
    <submittedName>
        <fullName evidence="2">Uncharacterized protein</fullName>
    </submittedName>
</protein>
<feature type="transmembrane region" description="Helical" evidence="1">
    <location>
        <begin position="257"/>
        <end position="276"/>
    </location>
</feature>
<feature type="transmembrane region" description="Helical" evidence="1">
    <location>
        <begin position="120"/>
        <end position="137"/>
    </location>
</feature>
<comment type="caution">
    <text evidence="2">The sequence shown here is derived from an EMBL/GenBank/DDBJ whole genome shotgun (WGS) entry which is preliminary data.</text>
</comment>
<keyword evidence="1" id="KW-0812">Transmembrane</keyword>